<dbReference type="KEGG" id="epa:110254180"/>
<protein>
    <submittedName>
        <fullName evidence="2">Uncharacterized protein</fullName>
    </submittedName>
</protein>
<feature type="region of interest" description="Disordered" evidence="1">
    <location>
        <begin position="1"/>
        <end position="21"/>
    </location>
</feature>
<evidence type="ECO:0000313" key="3">
    <source>
        <dbReference type="Proteomes" id="UP000887567"/>
    </source>
</evidence>
<dbReference type="RefSeq" id="XP_028519528.1">
    <property type="nucleotide sequence ID" value="XM_028663727.1"/>
</dbReference>
<feature type="region of interest" description="Disordered" evidence="1">
    <location>
        <begin position="154"/>
        <end position="173"/>
    </location>
</feature>
<dbReference type="OrthoDB" id="5945873at2759"/>
<keyword evidence="3" id="KW-1185">Reference proteome</keyword>
<sequence>MESSVDSSPNPPVIITPNNSTSYPRRLRMKKPMSRASLATDRFSCTSFLTAASYNESDGSWNDLPRWRSLPSNLEEEVFYDDCPDILRAWSKYRLTNMSRRYKTMDYINMMIASKQEMMRCSEIDIGSNLSTMTIQGLSVSRDLLFDRDDFSERGSPNVTRSPSDDRLSWDGDQDEASLSLTEANLKEALARVTGTTVSCESLDKSHRKTNKIEQWLFKCRSAPQSNFIDTEI</sequence>
<organism evidence="2 3">
    <name type="scientific">Exaiptasia diaphana</name>
    <name type="common">Tropical sea anemone</name>
    <name type="synonym">Aiptasia pulchella</name>
    <dbReference type="NCBI Taxonomy" id="2652724"/>
    <lineage>
        <taxon>Eukaryota</taxon>
        <taxon>Metazoa</taxon>
        <taxon>Cnidaria</taxon>
        <taxon>Anthozoa</taxon>
        <taxon>Hexacorallia</taxon>
        <taxon>Actiniaria</taxon>
        <taxon>Aiptasiidae</taxon>
        <taxon>Exaiptasia</taxon>
    </lineage>
</organism>
<dbReference type="Proteomes" id="UP000887567">
    <property type="component" value="Unplaced"/>
</dbReference>
<evidence type="ECO:0000256" key="1">
    <source>
        <dbReference type="SAM" id="MobiDB-lite"/>
    </source>
</evidence>
<name>A0A913YWU0_EXADI</name>
<proteinExistence type="predicted"/>
<accession>A0A913YWU0</accession>
<dbReference type="GeneID" id="110254180"/>
<evidence type="ECO:0000313" key="2">
    <source>
        <dbReference type="EnsemblMetazoa" id="XP_028519528.1"/>
    </source>
</evidence>
<reference evidence="2" key="1">
    <citation type="submission" date="2022-11" db="UniProtKB">
        <authorList>
            <consortium name="EnsemblMetazoa"/>
        </authorList>
    </citation>
    <scope>IDENTIFICATION</scope>
</reference>
<dbReference type="OMA" id="ATDRFSC"/>
<dbReference type="AlphaFoldDB" id="A0A913YWU0"/>
<dbReference type="EnsemblMetazoa" id="XM_028663727.1">
    <property type="protein sequence ID" value="XP_028519528.1"/>
    <property type="gene ID" value="LOC110254180"/>
</dbReference>